<dbReference type="Gene3D" id="2.70.50.70">
    <property type="match status" value="1"/>
</dbReference>
<accession>A0A0G4J8E7</accession>
<dbReference type="Proteomes" id="UP000290189">
    <property type="component" value="Unassembled WGS sequence"/>
</dbReference>
<evidence type="ECO:0000313" key="6">
    <source>
        <dbReference type="Proteomes" id="UP000290189"/>
    </source>
</evidence>
<dbReference type="EMBL" id="OVEO01000012">
    <property type="protein sequence ID" value="SPQ99810.1"/>
    <property type="molecule type" value="Genomic_DNA"/>
</dbReference>
<feature type="transmembrane region" description="Helical" evidence="2">
    <location>
        <begin position="32"/>
        <end position="51"/>
    </location>
</feature>
<keyword evidence="2" id="KW-1133">Transmembrane helix</keyword>
<evidence type="ECO:0000313" key="4">
    <source>
        <dbReference type="EMBL" id="SPQ99810.1"/>
    </source>
</evidence>
<gene>
    <name evidence="3" type="ORF">PBRA_003457</name>
    <name evidence="4" type="ORF">PLBR_LOCUS7025</name>
</gene>
<keyword evidence="4" id="KW-0496">Mitochondrion</keyword>
<keyword evidence="5" id="KW-1185">Reference proteome</keyword>
<name>A0A0G4J8E7_PLABS</name>
<evidence type="ECO:0000313" key="3">
    <source>
        <dbReference type="EMBL" id="CEP03850.1"/>
    </source>
</evidence>
<evidence type="ECO:0000313" key="5">
    <source>
        <dbReference type="Proteomes" id="UP000039324"/>
    </source>
</evidence>
<proteinExistence type="predicted"/>
<keyword evidence="2" id="KW-0812">Transmembrane</keyword>
<dbReference type="EMBL" id="CDSF01000155">
    <property type="protein sequence ID" value="CEP03850.1"/>
    <property type="molecule type" value="Genomic_DNA"/>
</dbReference>
<feature type="compositionally biased region" description="Pro residues" evidence="1">
    <location>
        <begin position="276"/>
        <end position="296"/>
    </location>
</feature>
<evidence type="ECO:0000256" key="2">
    <source>
        <dbReference type="SAM" id="Phobius"/>
    </source>
</evidence>
<dbReference type="Proteomes" id="UP000039324">
    <property type="component" value="Unassembled WGS sequence"/>
</dbReference>
<geneLocation type="mitochondrion" evidence="4"/>
<protein>
    <recommendedName>
        <fullName evidence="7">Chitin-binding type-4 domain-containing protein</fullName>
    </recommendedName>
</protein>
<evidence type="ECO:0008006" key="7">
    <source>
        <dbReference type="Google" id="ProtNLM"/>
    </source>
</evidence>
<evidence type="ECO:0000256" key="1">
    <source>
        <dbReference type="SAM" id="MobiDB-lite"/>
    </source>
</evidence>
<keyword evidence="2" id="KW-0472">Membrane</keyword>
<sequence>MRFNECGWVDIKYQAYRRDSGRRLSGAPSQSMMGGVMALLLFSGGAFPALVSGHAYIASPMTRDQAAGLTGLSNPVSSAPPTYVPDYPCRAGQPRPPTTTIVPGQWFVMQTRFDAKHGGICALFISTNETYGAFAKVLDMTNCNQDNYVVNVPDTMQATSHAVLKWQWIAAGSFWVNCIDVAVANGSLLTPMRPSTQVAAPASTTTTLSPGATAGVVVGTLFGVAAVALAAIVYVRRQRSSTLTMLHAANNKMDASQEPARVKFIENAGMAQRVPPSRPVPQRPVPQRPPPSSPRL</sequence>
<feature type="transmembrane region" description="Helical" evidence="2">
    <location>
        <begin position="212"/>
        <end position="235"/>
    </location>
</feature>
<organism evidence="3 5">
    <name type="scientific">Plasmodiophora brassicae</name>
    <name type="common">Clubroot disease agent</name>
    <dbReference type="NCBI Taxonomy" id="37360"/>
    <lineage>
        <taxon>Eukaryota</taxon>
        <taxon>Sar</taxon>
        <taxon>Rhizaria</taxon>
        <taxon>Endomyxa</taxon>
        <taxon>Phytomyxea</taxon>
        <taxon>Plasmodiophorida</taxon>
        <taxon>Plasmodiophoridae</taxon>
        <taxon>Plasmodiophora</taxon>
    </lineage>
</organism>
<reference evidence="4 6" key="2">
    <citation type="submission" date="2018-03" db="EMBL/GenBank/DDBJ databases">
        <authorList>
            <person name="Fogelqvist J."/>
        </authorList>
    </citation>
    <scope>NUCLEOTIDE SEQUENCE [LARGE SCALE GENOMIC DNA]</scope>
</reference>
<reference evidence="3 5" key="1">
    <citation type="submission" date="2015-02" db="EMBL/GenBank/DDBJ databases">
        <authorList>
            <person name="Chooi Y.-H."/>
        </authorList>
    </citation>
    <scope>NUCLEOTIDE SEQUENCE [LARGE SCALE GENOMIC DNA]</scope>
    <source>
        <strain evidence="3">E3</strain>
    </source>
</reference>
<dbReference type="AlphaFoldDB" id="A0A0G4J8E7"/>
<feature type="region of interest" description="Disordered" evidence="1">
    <location>
        <begin position="266"/>
        <end position="296"/>
    </location>
</feature>